<dbReference type="GO" id="GO:0006203">
    <property type="term" value="P:dGTP catabolic process"/>
    <property type="evidence" value="ECO:0007669"/>
    <property type="project" value="TreeGrafter"/>
</dbReference>
<dbReference type="GO" id="GO:0047429">
    <property type="term" value="F:nucleoside triphosphate diphosphatase activity"/>
    <property type="evidence" value="ECO:0007669"/>
    <property type="project" value="InterPro"/>
</dbReference>
<feature type="domain" description="NTP pyrophosphohydrolase MazG-like" evidence="1">
    <location>
        <begin position="32"/>
        <end position="105"/>
    </location>
</feature>
<dbReference type="FunFam" id="1.10.287.1080:FF:000003">
    <property type="entry name" value="Nucleoside triphosphate pyrophosphohydrolase"/>
    <property type="match status" value="1"/>
</dbReference>
<reference evidence="2" key="1">
    <citation type="submission" date="2018-05" db="EMBL/GenBank/DDBJ databases">
        <authorList>
            <person name="Lanie J.A."/>
            <person name="Ng W.-L."/>
            <person name="Kazmierczak K.M."/>
            <person name="Andrzejewski T.M."/>
            <person name="Davidsen T.M."/>
            <person name="Wayne K.J."/>
            <person name="Tettelin H."/>
            <person name="Glass J.I."/>
            <person name="Rusch D."/>
            <person name="Podicherti R."/>
            <person name="Tsui H.-C.T."/>
            <person name="Winkler M.E."/>
        </authorList>
    </citation>
    <scope>NUCLEOTIDE SEQUENCE</scope>
</reference>
<proteinExistence type="predicted"/>
<dbReference type="CDD" id="cd11529">
    <property type="entry name" value="NTP-PPase_MazG_Cterm"/>
    <property type="match status" value="1"/>
</dbReference>
<dbReference type="SUPFAM" id="SSF101386">
    <property type="entry name" value="all-alpha NTP pyrophosphatases"/>
    <property type="match status" value="2"/>
</dbReference>
<dbReference type="GO" id="GO:0046047">
    <property type="term" value="P:TTP catabolic process"/>
    <property type="evidence" value="ECO:0007669"/>
    <property type="project" value="TreeGrafter"/>
</dbReference>
<dbReference type="NCBIfam" id="TIGR00444">
    <property type="entry name" value="mazG"/>
    <property type="match status" value="1"/>
</dbReference>
<accession>A0A381PPX1</accession>
<dbReference type="InterPro" id="IPR048015">
    <property type="entry name" value="NTP-PPase_MazG-like_N"/>
</dbReference>
<dbReference type="GO" id="GO:0046061">
    <property type="term" value="P:dATP catabolic process"/>
    <property type="evidence" value="ECO:0007669"/>
    <property type="project" value="TreeGrafter"/>
</dbReference>
<gene>
    <name evidence="2" type="ORF">METZ01_LOCUS21926</name>
</gene>
<evidence type="ECO:0000313" key="2">
    <source>
        <dbReference type="EMBL" id="SUZ69072.1"/>
    </source>
</evidence>
<name>A0A381PPX1_9ZZZZ</name>
<organism evidence="2">
    <name type="scientific">marine metagenome</name>
    <dbReference type="NCBI Taxonomy" id="408172"/>
    <lineage>
        <taxon>unclassified sequences</taxon>
        <taxon>metagenomes</taxon>
        <taxon>ecological metagenomes</taxon>
    </lineage>
</organism>
<dbReference type="CDD" id="cd11528">
    <property type="entry name" value="NTP-PPase_MazG_Nterm"/>
    <property type="match status" value="1"/>
</dbReference>
<dbReference type="FunFam" id="1.10.287.1080:FF:000001">
    <property type="entry name" value="Nucleoside triphosphate pyrophosphohydrolase"/>
    <property type="match status" value="1"/>
</dbReference>
<dbReference type="PANTHER" id="PTHR30522:SF0">
    <property type="entry name" value="NUCLEOSIDE TRIPHOSPHATE PYROPHOSPHOHYDROLASE"/>
    <property type="match status" value="1"/>
</dbReference>
<dbReference type="GO" id="GO:0006950">
    <property type="term" value="P:response to stress"/>
    <property type="evidence" value="ECO:0007669"/>
    <property type="project" value="UniProtKB-ARBA"/>
</dbReference>
<dbReference type="InterPro" id="IPR011551">
    <property type="entry name" value="NTP_PyrPHydrolase_MazG"/>
</dbReference>
<dbReference type="Gene3D" id="1.10.287.1080">
    <property type="entry name" value="MazG-like"/>
    <property type="match status" value="2"/>
</dbReference>
<dbReference type="InterPro" id="IPR048011">
    <property type="entry name" value="NTP-PPase_MazG-like_C"/>
</dbReference>
<dbReference type="Pfam" id="PF03819">
    <property type="entry name" value="MazG"/>
    <property type="match status" value="2"/>
</dbReference>
<dbReference type="PANTHER" id="PTHR30522">
    <property type="entry name" value="NUCLEOSIDE TRIPHOSPHATE PYROPHOSPHOHYDROLASE"/>
    <property type="match status" value="1"/>
</dbReference>
<dbReference type="AlphaFoldDB" id="A0A381PPX1"/>
<dbReference type="NCBIfam" id="NF007113">
    <property type="entry name" value="PRK09562.1"/>
    <property type="match status" value="1"/>
</dbReference>
<dbReference type="EMBL" id="UINC01001051">
    <property type="protein sequence ID" value="SUZ69072.1"/>
    <property type="molecule type" value="Genomic_DNA"/>
</dbReference>
<evidence type="ECO:0000259" key="1">
    <source>
        <dbReference type="Pfam" id="PF03819"/>
    </source>
</evidence>
<dbReference type="GO" id="GO:0046052">
    <property type="term" value="P:UTP catabolic process"/>
    <property type="evidence" value="ECO:0007669"/>
    <property type="project" value="TreeGrafter"/>
</dbReference>
<dbReference type="GO" id="GO:0046081">
    <property type="term" value="P:dUTP catabolic process"/>
    <property type="evidence" value="ECO:0007669"/>
    <property type="project" value="TreeGrafter"/>
</dbReference>
<protein>
    <recommendedName>
        <fullName evidence="1">NTP pyrophosphohydrolase MazG-like domain-containing protein</fullName>
    </recommendedName>
</protein>
<dbReference type="InterPro" id="IPR004518">
    <property type="entry name" value="MazG-like_dom"/>
</dbReference>
<dbReference type="GO" id="GO:0046076">
    <property type="term" value="P:dTTP catabolic process"/>
    <property type="evidence" value="ECO:0007669"/>
    <property type="project" value="TreeGrafter"/>
</dbReference>
<sequence length="261" mass="30341">MDKQLAAEKFIKLLEIVETLRGPDGCPWDKEQTHESLLPYFLEEAYELMESVDRKDRDTFKEELGDIMLHVVLQAQISRENSGFNVSDSLDTVNEKLVHRHPHVFGEKKADAAFHAKQNWEAAKHEEKKRESRLDGVPAALPALVRAQRLQEKAAYAGFDWEKVEEVWDKVHEEIQELKEAQTKNTREYIEEEIGDVLFAIVNLARFLKLPAEDALRKSNQKFTDRFAQVEKELKKRGKTVDKSTLEEMDEIWNAVKKHES</sequence>
<feature type="domain" description="NTP pyrophosphohydrolase MazG-like" evidence="1">
    <location>
        <begin position="169"/>
        <end position="227"/>
    </location>
</feature>